<evidence type="ECO:0000256" key="1">
    <source>
        <dbReference type="SAM" id="Phobius"/>
    </source>
</evidence>
<name>A0A445MQJ9_9BACT</name>
<organism evidence="2">
    <name type="scientific">uncultured Desulfobacterium sp</name>
    <dbReference type="NCBI Taxonomy" id="201089"/>
    <lineage>
        <taxon>Bacteria</taxon>
        <taxon>Pseudomonadati</taxon>
        <taxon>Thermodesulfobacteriota</taxon>
        <taxon>Desulfobacteria</taxon>
        <taxon>Desulfobacterales</taxon>
        <taxon>Desulfobacteriaceae</taxon>
        <taxon>Desulfobacterium</taxon>
        <taxon>environmental samples</taxon>
    </lineage>
</organism>
<keyword evidence="1" id="KW-0472">Membrane</keyword>
<evidence type="ECO:0000313" key="2">
    <source>
        <dbReference type="EMBL" id="SPD71726.1"/>
    </source>
</evidence>
<keyword evidence="1" id="KW-1133">Transmembrane helix</keyword>
<gene>
    <name evidence="2" type="ORF">PITCH_A1000001</name>
</gene>
<feature type="transmembrane region" description="Helical" evidence="1">
    <location>
        <begin position="78"/>
        <end position="97"/>
    </location>
</feature>
<dbReference type="EMBL" id="OJIN01000003">
    <property type="protein sequence ID" value="SPD71726.1"/>
    <property type="molecule type" value="Genomic_DNA"/>
</dbReference>
<keyword evidence="1" id="KW-0812">Transmembrane</keyword>
<feature type="transmembrane region" description="Helical" evidence="1">
    <location>
        <begin position="45"/>
        <end position="66"/>
    </location>
</feature>
<proteinExistence type="predicted"/>
<sequence>MTISKKLSIISYSLIIAAIVGSNIYLLNYFCSLYESEIISCKTKILLSLILIIPSLVMAMMALISFHKEEMDINYIRAFIPLLVFYLGFFGVLKYVLAPTSHAYIPMLNEGTIGFRAWGAKVYISDVTITYISNDDVIRRVSQEYFNKKGSVKFIV</sequence>
<reference evidence="2" key="1">
    <citation type="submission" date="2018-01" db="EMBL/GenBank/DDBJ databases">
        <authorList>
            <person name="Regsiter A."/>
            <person name="William W."/>
        </authorList>
    </citation>
    <scope>NUCLEOTIDE SEQUENCE</scope>
    <source>
        <strain evidence="2">TRIP AH-1</strain>
    </source>
</reference>
<dbReference type="AlphaFoldDB" id="A0A445MQJ9"/>
<protein>
    <submittedName>
        <fullName evidence="2">Uncharacterized protein</fullName>
    </submittedName>
</protein>
<accession>A0A445MQJ9</accession>
<feature type="transmembrane region" description="Helical" evidence="1">
    <location>
        <begin position="7"/>
        <end position="25"/>
    </location>
</feature>